<gene>
    <name evidence="1" type="ORF">WN55_05336</name>
</gene>
<evidence type="ECO:0000313" key="1">
    <source>
        <dbReference type="EMBL" id="KZC12736.1"/>
    </source>
</evidence>
<protein>
    <submittedName>
        <fullName evidence="1">Uncharacterized protein</fullName>
    </submittedName>
</protein>
<name>A0A154PLJ9_DUFNO</name>
<keyword evidence="2" id="KW-1185">Reference proteome</keyword>
<proteinExistence type="predicted"/>
<dbReference type="Proteomes" id="UP000076502">
    <property type="component" value="Unassembled WGS sequence"/>
</dbReference>
<sequence length="51" mass="5403">MENHIGSRSCNPDLCQIGGKNGTESARANLLPMCAQVVDSKSCIELLAITL</sequence>
<dbReference type="AlphaFoldDB" id="A0A154PLJ9"/>
<dbReference type="EMBL" id="KQ434972">
    <property type="protein sequence ID" value="KZC12736.1"/>
    <property type="molecule type" value="Genomic_DNA"/>
</dbReference>
<organism evidence="1 2">
    <name type="scientific">Dufourea novaeangliae</name>
    <name type="common">Sweat bee</name>
    <dbReference type="NCBI Taxonomy" id="178035"/>
    <lineage>
        <taxon>Eukaryota</taxon>
        <taxon>Metazoa</taxon>
        <taxon>Ecdysozoa</taxon>
        <taxon>Arthropoda</taxon>
        <taxon>Hexapoda</taxon>
        <taxon>Insecta</taxon>
        <taxon>Pterygota</taxon>
        <taxon>Neoptera</taxon>
        <taxon>Endopterygota</taxon>
        <taxon>Hymenoptera</taxon>
        <taxon>Apocrita</taxon>
        <taxon>Aculeata</taxon>
        <taxon>Apoidea</taxon>
        <taxon>Anthophila</taxon>
        <taxon>Halictidae</taxon>
        <taxon>Rophitinae</taxon>
        <taxon>Dufourea</taxon>
    </lineage>
</organism>
<accession>A0A154PLJ9</accession>
<reference evidence="1 2" key="1">
    <citation type="submission" date="2015-07" db="EMBL/GenBank/DDBJ databases">
        <title>The genome of Dufourea novaeangliae.</title>
        <authorList>
            <person name="Pan H."/>
            <person name="Kapheim K."/>
        </authorList>
    </citation>
    <scope>NUCLEOTIDE SEQUENCE [LARGE SCALE GENOMIC DNA]</scope>
    <source>
        <strain evidence="1">0120121106</strain>
        <tissue evidence="1">Whole body</tissue>
    </source>
</reference>
<evidence type="ECO:0000313" key="2">
    <source>
        <dbReference type="Proteomes" id="UP000076502"/>
    </source>
</evidence>